<dbReference type="GO" id="GO:0061809">
    <property type="term" value="F:NAD+ nucleosidase activity, cyclic ADP-ribose generating"/>
    <property type="evidence" value="ECO:0007669"/>
    <property type="project" value="UniProtKB-EC"/>
</dbReference>
<keyword evidence="9" id="KW-0520">NAD</keyword>
<comment type="caution">
    <text evidence="14">The sequence shown here is derived from an EMBL/GenBank/DDBJ whole genome shotgun (WGS) entry which is preliminary data.</text>
</comment>
<evidence type="ECO:0000256" key="1">
    <source>
        <dbReference type="ARBA" id="ARBA00004496"/>
    </source>
</evidence>
<evidence type="ECO:0000256" key="10">
    <source>
        <dbReference type="ARBA" id="ARBA00047304"/>
    </source>
</evidence>
<evidence type="ECO:0000256" key="4">
    <source>
        <dbReference type="ARBA" id="ARBA00022490"/>
    </source>
</evidence>
<sequence length="1034" mass="115567">LIEKDHQQQQTINSPLRIEEIRVHSLPPTPITKMKSSNSTISSNSSSQKSSHSLHHFSSQDSLKGQTVNEFSQKLKNQVDSDEKMSFKSSLNKNILESRLQNVAKEHGLTVNVGVPKVEEENEGIVTTPKSTVTSPTLTSPPFHKYEHRKATSAAKALFIGDGIKAEKEKETNDESARLQSKDMDFEGSSSHSAMRARLEGNGISASKISTRRQDQRQMRINDQFHQQMASSKATAMKLSSENLTSEKKLFEAQKEELFTSQGVKREQKNFTSSSSSKFVSKSSTVTSSISSSSSNINQMTSDSPIITEPLSPEAQLMIQDIDIDFNNLAIRPEEVGQAKSEKAAIMSSVTKIKNKMNKLVEKLKDASKEESIDVLKAMNNICRRAWLVPNHGHELGFALCKTLKTSGGLQILINNCKVDDSEVQFRSAQVLEQSLTEENRAFVVDNAMKDVVDVALDLATKNIVAHQRVGIGILNHMFKNSEETCKALIKMGSLKTILYKCRATDVETLRHCAQALANLSLYGGPENQLSMINEKASMWLFPLAFHYDDNVKYYACLATASLVANKEIEAAVLSTGTLNLLDSFVFTNNPQEFAENPSNRIYGQPKSWLLKLVPVLESDREEAKSLAAFHFAVEACIKKKQGNTTIFHEIGAIGALKKVASSPNAVASKFAAQALKLIGEVVPHKLSQQVPLWTVDDVKEWVKQIGFSHYAQEFVNSRVDGDLLLQLNEEMLKEDINMKNGILRKRFMRELGHLKRLADYSSCDPSNIHHILSSLGPVYGEYTYSMLQCGVDSETLKMLSEEQLFLECKIENSIHRFKVAETIRSLNQQSCELEENADSKKPLDVFISYRRSNGSQLASLLKVHLETRGFTAFLDVERLRAGKFDSNLIKSIKQAKYFILVLTQSALDRCVGDNECKDWVHREIVEALQNKCEIIPIIDNFQWPEAETLPEDMRAVCYFNGIRWIHEYQDACVDKLERFLRGEVNTRLEGPAAKLMGIGGVPGTPGTPKSSLAYQRKDSADTTRGSQDLLNHI</sequence>
<dbReference type="GO" id="GO:0048678">
    <property type="term" value="P:response to axon injury"/>
    <property type="evidence" value="ECO:0007669"/>
    <property type="project" value="InterPro"/>
</dbReference>
<dbReference type="Gene3D" id="1.25.10.10">
    <property type="entry name" value="Leucine-rich Repeat Variant"/>
    <property type="match status" value="1"/>
</dbReference>
<feature type="domain" description="TIR" evidence="12">
    <location>
        <begin position="842"/>
        <end position="985"/>
    </location>
</feature>
<evidence type="ECO:0000256" key="3">
    <source>
        <dbReference type="ARBA" id="ARBA00011982"/>
    </source>
</evidence>
<accession>A0A3S4RDL7</accession>
<feature type="compositionally biased region" description="Low complexity" evidence="11">
    <location>
        <begin position="270"/>
        <end position="298"/>
    </location>
</feature>
<comment type="subcellular location">
    <subcellularLocation>
        <location evidence="1">Cytoplasm</location>
    </subcellularLocation>
</comment>
<dbReference type="InterPro" id="IPR011989">
    <property type="entry name" value="ARM-like"/>
</dbReference>
<organism evidence="14 15">
    <name type="scientific">Dinothrombium tinctorium</name>
    <dbReference type="NCBI Taxonomy" id="1965070"/>
    <lineage>
        <taxon>Eukaryota</taxon>
        <taxon>Metazoa</taxon>
        <taxon>Ecdysozoa</taxon>
        <taxon>Arthropoda</taxon>
        <taxon>Chelicerata</taxon>
        <taxon>Arachnida</taxon>
        <taxon>Acari</taxon>
        <taxon>Acariformes</taxon>
        <taxon>Trombidiformes</taxon>
        <taxon>Prostigmata</taxon>
        <taxon>Anystina</taxon>
        <taxon>Parasitengona</taxon>
        <taxon>Trombidioidea</taxon>
        <taxon>Trombidiidae</taxon>
        <taxon>Dinothrombium</taxon>
    </lineage>
</organism>
<feature type="compositionally biased region" description="Polar residues" evidence="11">
    <location>
        <begin position="1023"/>
        <end position="1034"/>
    </location>
</feature>
<feature type="compositionally biased region" description="Low complexity" evidence="11">
    <location>
        <begin position="36"/>
        <end position="62"/>
    </location>
</feature>
<feature type="region of interest" description="Disordered" evidence="11">
    <location>
        <begin position="996"/>
        <end position="1034"/>
    </location>
</feature>
<dbReference type="CDD" id="cd24153">
    <property type="entry name" value="SARM1_N"/>
    <property type="match status" value="1"/>
</dbReference>
<dbReference type="EC" id="3.2.2.6" evidence="3"/>
<keyword evidence="8" id="KW-0391">Immunity</keyword>
<gene>
    <name evidence="14" type="ORF">B4U79_09257</name>
</gene>
<keyword evidence="5" id="KW-0399">Innate immunity</keyword>
<evidence type="ECO:0000313" key="15">
    <source>
        <dbReference type="Proteomes" id="UP000285301"/>
    </source>
</evidence>
<reference evidence="14 15" key="1">
    <citation type="journal article" date="2018" name="Gigascience">
        <title>Genomes of trombidid mites reveal novel predicted allergens and laterally-transferred genes associated with secondary metabolism.</title>
        <authorList>
            <person name="Dong X."/>
            <person name="Chaisiri K."/>
            <person name="Xia D."/>
            <person name="Armstrong S.D."/>
            <person name="Fang Y."/>
            <person name="Donnelly M.J."/>
            <person name="Kadowaki T."/>
            <person name="McGarry J.W."/>
            <person name="Darby A.C."/>
            <person name="Makepeace B.L."/>
        </authorList>
    </citation>
    <scope>NUCLEOTIDE SEQUENCE [LARGE SCALE GENOMIC DNA]</scope>
    <source>
        <strain evidence="14">UoL-WK</strain>
    </source>
</reference>
<dbReference type="InterPro" id="IPR035897">
    <property type="entry name" value="Toll_tir_struct_dom_sf"/>
</dbReference>
<dbReference type="InterPro" id="IPR039184">
    <property type="entry name" value="SARM1"/>
</dbReference>
<dbReference type="AlphaFoldDB" id="A0A3S4RDL7"/>
<dbReference type="InterPro" id="IPR013761">
    <property type="entry name" value="SAM/pointed_sf"/>
</dbReference>
<evidence type="ECO:0000256" key="6">
    <source>
        <dbReference type="ARBA" id="ARBA00022737"/>
    </source>
</evidence>
<dbReference type="EMBL" id="NCKU01000598">
    <property type="protein sequence ID" value="RWS14881.1"/>
    <property type="molecule type" value="Genomic_DNA"/>
</dbReference>
<dbReference type="FunFam" id="1.10.150.50:FF:000043">
    <property type="entry name" value="Sterile alpha and TIR motif-containing 1"/>
    <property type="match status" value="1"/>
</dbReference>
<dbReference type="PANTHER" id="PTHR22998:SF1">
    <property type="entry name" value="NAD(+) HYDROLASE SARM1"/>
    <property type="match status" value="1"/>
</dbReference>
<dbReference type="OrthoDB" id="202764at2759"/>
<keyword evidence="15" id="KW-1185">Reference proteome</keyword>
<dbReference type="CDD" id="cd09501">
    <property type="entry name" value="SAM_SARM1-like_repeat1"/>
    <property type="match status" value="1"/>
</dbReference>
<dbReference type="InterPro" id="IPR001660">
    <property type="entry name" value="SAM"/>
</dbReference>
<dbReference type="GO" id="GO:0019677">
    <property type="term" value="P:NAD+ catabolic process"/>
    <property type="evidence" value="ECO:0007669"/>
    <property type="project" value="UniProtKB-ARBA"/>
</dbReference>
<feature type="non-terminal residue" evidence="14">
    <location>
        <position position="1"/>
    </location>
</feature>
<dbReference type="STRING" id="1965070.A0A3S4RDL7"/>
<name>A0A3S4RDL7_9ACAR</name>
<dbReference type="PROSITE" id="PS50105">
    <property type="entry name" value="SAM_DOMAIN"/>
    <property type="match status" value="1"/>
</dbReference>
<dbReference type="Gene3D" id="3.40.50.10140">
    <property type="entry name" value="Toll/interleukin-1 receptor homology (TIR) domain"/>
    <property type="match status" value="1"/>
</dbReference>
<dbReference type="GO" id="GO:0044297">
    <property type="term" value="C:cell body"/>
    <property type="evidence" value="ECO:0007669"/>
    <property type="project" value="UniProtKB-ARBA"/>
</dbReference>
<keyword evidence="4" id="KW-0963">Cytoplasm</keyword>
<comment type="similarity">
    <text evidence="2">Belongs to the SARM1 family.</text>
</comment>
<dbReference type="GO" id="GO:0003953">
    <property type="term" value="F:NAD+ nucleosidase activity"/>
    <property type="evidence" value="ECO:0007669"/>
    <property type="project" value="InterPro"/>
</dbReference>
<dbReference type="Proteomes" id="UP000285301">
    <property type="component" value="Unassembled WGS sequence"/>
</dbReference>
<evidence type="ECO:0000256" key="9">
    <source>
        <dbReference type="ARBA" id="ARBA00023027"/>
    </source>
</evidence>
<dbReference type="Pfam" id="PF13676">
    <property type="entry name" value="TIR_2"/>
    <property type="match status" value="1"/>
</dbReference>
<keyword evidence="6" id="KW-0677">Repeat</keyword>
<dbReference type="GO" id="GO:0034128">
    <property type="term" value="P:negative regulation of MyD88-independent toll-like receptor signaling pathway"/>
    <property type="evidence" value="ECO:0007669"/>
    <property type="project" value="InterPro"/>
</dbReference>
<dbReference type="SUPFAM" id="SSF52200">
    <property type="entry name" value="Toll/Interleukin receptor TIR domain"/>
    <property type="match status" value="1"/>
</dbReference>
<dbReference type="GO" id="GO:0045087">
    <property type="term" value="P:innate immune response"/>
    <property type="evidence" value="ECO:0007669"/>
    <property type="project" value="UniProtKB-KW"/>
</dbReference>
<keyword evidence="7" id="KW-0378">Hydrolase</keyword>
<evidence type="ECO:0000256" key="11">
    <source>
        <dbReference type="SAM" id="MobiDB-lite"/>
    </source>
</evidence>
<evidence type="ECO:0000259" key="12">
    <source>
        <dbReference type="PROSITE" id="PS50104"/>
    </source>
</evidence>
<evidence type="ECO:0000313" key="14">
    <source>
        <dbReference type="EMBL" id="RWS14881.1"/>
    </source>
</evidence>
<dbReference type="PANTHER" id="PTHR22998">
    <property type="entry name" value="SARM1"/>
    <property type="match status" value="1"/>
</dbReference>
<dbReference type="Gene3D" id="1.10.150.50">
    <property type="entry name" value="Transcription Factor, Ets-1"/>
    <property type="match status" value="2"/>
</dbReference>
<feature type="domain" description="SAM" evidence="13">
    <location>
        <begin position="694"/>
        <end position="758"/>
    </location>
</feature>
<dbReference type="SMART" id="SM00454">
    <property type="entry name" value="SAM"/>
    <property type="match status" value="2"/>
</dbReference>
<dbReference type="SUPFAM" id="SSF48371">
    <property type="entry name" value="ARM repeat"/>
    <property type="match status" value="1"/>
</dbReference>
<evidence type="ECO:0000259" key="13">
    <source>
        <dbReference type="PROSITE" id="PS50105"/>
    </source>
</evidence>
<comment type="catalytic activity">
    <reaction evidence="10">
        <text>NAD(+) + H2O = ADP-D-ribose + nicotinamide + H(+)</text>
        <dbReference type="Rhea" id="RHEA:16301"/>
        <dbReference type="ChEBI" id="CHEBI:15377"/>
        <dbReference type="ChEBI" id="CHEBI:15378"/>
        <dbReference type="ChEBI" id="CHEBI:17154"/>
        <dbReference type="ChEBI" id="CHEBI:57540"/>
        <dbReference type="ChEBI" id="CHEBI:57967"/>
        <dbReference type="EC" id="3.2.2.6"/>
    </reaction>
    <physiologicalReaction direction="left-to-right" evidence="10">
        <dbReference type="Rhea" id="RHEA:16302"/>
    </physiologicalReaction>
</comment>
<dbReference type="InterPro" id="IPR000157">
    <property type="entry name" value="TIR_dom"/>
</dbReference>
<dbReference type="Pfam" id="PF07647">
    <property type="entry name" value="SAM_2"/>
    <property type="match status" value="2"/>
</dbReference>
<evidence type="ECO:0000256" key="2">
    <source>
        <dbReference type="ARBA" id="ARBA00008291"/>
    </source>
</evidence>
<feature type="region of interest" description="Disordered" evidence="11">
    <location>
        <begin position="1"/>
        <end position="65"/>
    </location>
</feature>
<evidence type="ECO:0000256" key="7">
    <source>
        <dbReference type="ARBA" id="ARBA00022801"/>
    </source>
</evidence>
<dbReference type="SUPFAM" id="SSF47769">
    <property type="entry name" value="SAM/Pointed domain"/>
    <property type="match status" value="2"/>
</dbReference>
<dbReference type="GO" id="GO:0007165">
    <property type="term" value="P:signal transduction"/>
    <property type="evidence" value="ECO:0007669"/>
    <property type="project" value="InterPro"/>
</dbReference>
<evidence type="ECO:0000256" key="5">
    <source>
        <dbReference type="ARBA" id="ARBA00022588"/>
    </source>
</evidence>
<proteinExistence type="inferred from homology"/>
<dbReference type="InterPro" id="IPR016024">
    <property type="entry name" value="ARM-type_fold"/>
</dbReference>
<dbReference type="GO" id="GO:0035591">
    <property type="term" value="F:signaling adaptor activity"/>
    <property type="evidence" value="ECO:0007669"/>
    <property type="project" value="InterPro"/>
</dbReference>
<dbReference type="PROSITE" id="PS50104">
    <property type="entry name" value="TIR"/>
    <property type="match status" value="1"/>
</dbReference>
<dbReference type="SMART" id="SM00255">
    <property type="entry name" value="TIR"/>
    <property type="match status" value="1"/>
</dbReference>
<dbReference type="GO" id="GO:0030425">
    <property type="term" value="C:dendrite"/>
    <property type="evidence" value="ECO:0007669"/>
    <property type="project" value="TreeGrafter"/>
</dbReference>
<protein>
    <recommendedName>
        <fullName evidence="3">ADP-ribosyl cyclase/cyclic ADP-ribose hydrolase</fullName>
        <ecNumber evidence="3">3.2.2.6</ecNumber>
    </recommendedName>
</protein>
<dbReference type="GO" id="GO:0005737">
    <property type="term" value="C:cytoplasm"/>
    <property type="evidence" value="ECO:0007669"/>
    <property type="project" value="UniProtKB-SubCell"/>
</dbReference>
<feature type="region of interest" description="Disordered" evidence="11">
    <location>
        <begin position="270"/>
        <end position="307"/>
    </location>
</feature>
<evidence type="ECO:0000256" key="8">
    <source>
        <dbReference type="ARBA" id="ARBA00022859"/>
    </source>
</evidence>